<dbReference type="EMBL" id="ABVL01000019">
    <property type="protein sequence ID" value="EDY17505.1"/>
    <property type="molecule type" value="Genomic_DNA"/>
</dbReference>
<dbReference type="Pfam" id="PF00005">
    <property type="entry name" value="ABC_tran"/>
    <property type="match status" value="1"/>
</dbReference>
<dbReference type="InterPro" id="IPR015854">
    <property type="entry name" value="ABC_transpr_LolD-like"/>
</dbReference>
<dbReference type="CDD" id="cd03255">
    <property type="entry name" value="ABC_MJ0796_LolCDE_FtsE"/>
    <property type="match status" value="1"/>
</dbReference>
<name>B4D7Y2_9BACT</name>
<dbReference type="FunFam" id="3.40.50.300:FF:000032">
    <property type="entry name" value="Export ABC transporter ATP-binding protein"/>
    <property type="match status" value="1"/>
</dbReference>
<dbReference type="GO" id="GO:0016887">
    <property type="term" value="F:ATP hydrolysis activity"/>
    <property type="evidence" value="ECO:0007669"/>
    <property type="project" value="InterPro"/>
</dbReference>
<dbReference type="GO" id="GO:0098796">
    <property type="term" value="C:membrane protein complex"/>
    <property type="evidence" value="ECO:0007669"/>
    <property type="project" value="UniProtKB-ARBA"/>
</dbReference>
<dbReference type="PROSITE" id="PS00211">
    <property type="entry name" value="ABC_TRANSPORTER_1"/>
    <property type="match status" value="1"/>
</dbReference>
<organism evidence="6 7">
    <name type="scientific">Chthoniobacter flavus Ellin428</name>
    <dbReference type="NCBI Taxonomy" id="497964"/>
    <lineage>
        <taxon>Bacteria</taxon>
        <taxon>Pseudomonadati</taxon>
        <taxon>Verrucomicrobiota</taxon>
        <taxon>Spartobacteria</taxon>
        <taxon>Chthoniobacterales</taxon>
        <taxon>Chthoniobacteraceae</taxon>
        <taxon>Chthoniobacter</taxon>
    </lineage>
</organism>
<sequence>MQPVISLEKIWKIYTTGDVEVTAVRDVSMTVQPGEFIAIMGASGSGKSTMMNTLGCLDRPTKGRYLLDGVDVSVLPRDELADIRNQKIGFIFQGFNLLSRTSALENVELPMMYGGRKIAPKEMRERAMRALELVGLAKRFDHTPNRLSGGQQQRVAIARALVNEPAMLLADEPTGNLDSRTSIEIMDAFQALNEKGITIAMVTHEPDIARYTKRNVVMRDGVIVSDIIVQDRFNAKEEMRKLDEEHQAAKLVK</sequence>
<proteinExistence type="inferred from homology"/>
<dbReference type="InterPro" id="IPR003439">
    <property type="entry name" value="ABC_transporter-like_ATP-bd"/>
</dbReference>
<dbReference type="RefSeq" id="WP_006982343.1">
    <property type="nucleotide sequence ID" value="NZ_ABVL01000019.1"/>
</dbReference>
<evidence type="ECO:0000259" key="5">
    <source>
        <dbReference type="PROSITE" id="PS50893"/>
    </source>
</evidence>
<dbReference type="SUPFAM" id="SSF52540">
    <property type="entry name" value="P-loop containing nucleoside triphosphate hydrolases"/>
    <property type="match status" value="1"/>
</dbReference>
<dbReference type="GO" id="GO:0022857">
    <property type="term" value="F:transmembrane transporter activity"/>
    <property type="evidence" value="ECO:0007669"/>
    <property type="project" value="TreeGrafter"/>
</dbReference>
<evidence type="ECO:0000256" key="4">
    <source>
        <dbReference type="ARBA" id="ARBA00038388"/>
    </source>
</evidence>
<dbReference type="SMART" id="SM00382">
    <property type="entry name" value="AAA"/>
    <property type="match status" value="1"/>
</dbReference>
<dbReference type="InterPro" id="IPR027417">
    <property type="entry name" value="P-loop_NTPase"/>
</dbReference>
<dbReference type="PANTHER" id="PTHR24220">
    <property type="entry name" value="IMPORT ATP-BINDING PROTEIN"/>
    <property type="match status" value="1"/>
</dbReference>
<dbReference type="GO" id="GO:0005524">
    <property type="term" value="F:ATP binding"/>
    <property type="evidence" value="ECO:0007669"/>
    <property type="project" value="UniProtKB-KW"/>
</dbReference>
<dbReference type="Gene3D" id="3.40.50.300">
    <property type="entry name" value="P-loop containing nucleotide triphosphate hydrolases"/>
    <property type="match status" value="1"/>
</dbReference>
<evidence type="ECO:0000256" key="3">
    <source>
        <dbReference type="ARBA" id="ARBA00022840"/>
    </source>
</evidence>
<protein>
    <submittedName>
        <fullName evidence="6">ABC transporter-related protein</fullName>
    </submittedName>
</protein>
<keyword evidence="2" id="KW-0547">Nucleotide-binding</keyword>
<dbReference type="AlphaFoldDB" id="B4D7Y2"/>
<keyword evidence="7" id="KW-1185">Reference proteome</keyword>
<dbReference type="InParanoid" id="B4D7Y2"/>
<dbReference type="GO" id="GO:0005886">
    <property type="term" value="C:plasma membrane"/>
    <property type="evidence" value="ECO:0007669"/>
    <property type="project" value="TreeGrafter"/>
</dbReference>
<feature type="domain" description="ABC transporter" evidence="5">
    <location>
        <begin position="5"/>
        <end position="245"/>
    </location>
</feature>
<evidence type="ECO:0000313" key="7">
    <source>
        <dbReference type="Proteomes" id="UP000005824"/>
    </source>
</evidence>
<dbReference type="Proteomes" id="UP000005824">
    <property type="component" value="Unassembled WGS sequence"/>
</dbReference>
<comment type="similarity">
    <text evidence="4">Belongs to the ABC transporter superfamily. Macrolide exporter (TC 3.A.1.122) family.</text>
</comment>
<reference evidence="6 7" key="1">
    <citation type="journal article" date="2011" name="J. Bacteriol.">
        <title>Genome sequence of Chthoniobacter flavus Ellin428, an aerobic heterotrophic soil bacterium.</title>
        <authorList>
            <person name="Kant R."/>
            <person name="van Passel M.W."/>
            <person name="Palva A."/>
            <person name="Lucas S."/>
            <person name="Lapidus A."/>
            <person name="Glavina Del Rio T."/>
            <person name="Dalin E."/>
            <person name="Tice H."/>
            <person name="Bruce D."/>
            <person name="Goodwin L."/>
            <person name="Pitluck S."/>
            <person name="Larimer F.W."/>
            <person name="Land M.L."/>
            <person name="Hauser L."/>
            <person name="Sangwan P."/>
            <person name="de Vos W.M."/>
            <person name="Janssen P.H."/>
            <person name="Smidt H."/>
        </authorList>
    </citation>
    <scope>NUCLEOTIDE SEQUENCE [LARGE SCALE GENOMIC DNA]</scope>
    <source>
        <strain evidence="6 7">Ellin428</strain>
    </source>
</reference>
<dbReference type="PANTHER" id="PTHR24220:SF86">
    <property type="entry name" value="ABC TRANSPORTER ABCH.1"/>
    <property type="match status" value="1"/>
</dbReference>
<gene>
    <name evidence="6" type="ORF">CfE428DRAFT_5022</name>
</gene>
<comment type="caution">
    <text evidence="6">The sequence shown here is derived from an EMBL/GenBank/DDBJ whole genome shotgun (WGS) entry which is preliminary data.</text>
</comment>
<evidence type="ECO:0000256" key="1">
    <source>
        <dbReference type="ARBA" id="ARBA00022448"/>
    </source>
</evidence>
<dbReference type="InterPro" id="IPR003593">
    <property type="entry name" value="AAA+_ATPase"/>
</dbReference>
<keyword evidence="1" id="KW-0813">Transport</keyword>
<dbReference type="InterPro" id="IPR017871">
    <property type="entry name" value="ABC_transporter-like_CS"/>
</dbReference>
<dbReference type="eggNOG" id="COG1136">
    <property type="taxonomic scope" value="Bacteria"/>
</dbReference>
<accession>B4D7Y2</accession>
<dbReference type="PROSITE" id="PS50893">
    <property type="entry name" value="ABC_TRANSPORTER_2"/>
    <property type="match status" value="1"/>
</dbReference>
<evidence type="ECO:0000313" key="6">
    <source>
        <dbReference type="EMBL" id="EDY17505.1"/>
    </source>
</evidence>
<keyword evidence="3" id="KW-0067">ATP-binding</keyword>
<dbReference type="InterPro" id="IPR017911">
    <property type="entry name" value="MacB-like_ATP-bd"/>
</dbReference>
<dbReference type="STRING" id="497964.CfE428DRAFT_5022"/>
<evidence type="ECO:0000256" key="2">
    <source>
        <dbReference type="ARBA" id="ARBA00022741"/>
    </source>
</evidence>